<dbReference type="CDD" id="cd00107">
    <property type="entry name" value="Knot1"/>
    <property type="match status" value="1"/>
</dbReference>
<protein>
    <recommendedName>
        <fullName evidence="4">Knottins-like domain-containing protein</fullName>
    </recommendedName>
</protein>
<dbReference type="SMART" id="SM00505">
    <property type="entry name" value="Knot1"/>
    <property type="match status" value="1"/>
</dbReference>
<evidence type="ECO:0000256" key="3">
    <source>
        <dbReference type="SAM" id="SignalP"/>
    </source>
</evidence>
<gene>
    <name evidence="5" type="ORF">NCGR_LOCUS65744</name>
</gene>
<dbReference type="Proteomes" id="UP000604825">
    <property type="component" value="Unassembled WGS sequence"/>
</dbReference>
<name>A0A811SL15_9POAL</name>
<comment type="caution">
    <text evidence="5">The sequence shown here is derived from an EMBL/GenBank/DDBJ whole genome shotgun (WGS) entry which is preliminary data.</text>
</comment>
<dbReference type="AlphaFoldDB" id="A0A811SL15"/>
<dbReference type="InterPro" id="IPR003614">
    <property type="entry name" value="Knottins"/>
</dbReference>
<feature type="chain" id="PRO_5032514203" description="Knottins-like domain-containing protein" evidence="3">
    <location>
        <begin position="28"/>
        <end position="74"/>
    </location>
</feature>
<feature type="domain" description="Knottins-like" evidence="4">
    <location>
        <begin position="29"/>
        <end position="74"/>
    </location>
</feature>
<evidence type="ECO:0000259" key="4">
    <source>
        <dbReference type="SMART" id="SM00505"/>
    </source>
</evidence>
<reference evidence="5" key="1">
    <citation type="submission" date="2020-10" db="EMBL/GenBank/DDBJ databases">
        <authorList>
            <person name="Han B."/>
            <person name="Lu T."/>
            <person name="Zhao Q."/>
            <person name="Huang X."/>
            <person name="Zhao Y."/>
        </authorList>
    </citation>
    <scope>NUCLEOTIDE SEQUENCE</scope>
</reference>
<dbReference type="SUPFAM" id="SSF57095">
    <property type="entry name" value="Scorpion toxin-like"/>
    <property type="match status" value="1"/>
</dbReference>
<dbReference type="GO" id="GO:0006952">
    <property type="term" value="P:defense response"/>
    <property type="evidence" value="ECO:0007669"/>
    <property type="project" value="InterPro"/>
</dbReference>
<evidence type="ECO:0000256" key="1">
    <source>
        <dbReference type="ARBA" id="ARBA00022729"/>
    </source>
</evidence>
<dbReference type="InterPro" id="IPR036574">
    <property type="entry name" value="Scorpion_toxin-like_sf"/>
</dbReference>
<evidence type="ECO:0000313" key="5">
    <source>
        <dbReference type="EMBL" id="CAD6341646.1"/>
    </source>
</evidence>
<dbReference type="PROSITE" id="PS00940">
    <property type="entry name" value="GAMMA_THIONIN"/>
    <property type="match status" value="1"/>
</dbReference>
<dbReference type="Pfam" id="PF00304">
    <property type="entry name" value="Gamma-thionin"/>
    <property type="match status" value="1"/>
</dbReference>
<accession>A0A811SL15</accession>
<dbReference type="PANTHER" id="PTHR33147:SF130">
    <property type="entry name" value="DEFENSIN-LIKE PROTEIN 1"/>
    <property type="match status" value="1"/>
</dbReference>
<keyword evidence="1 3" id="KW-0732">Signal</keyword>
<evidence type="ECO:0000313" key="6">
    <source>
        <dbReference type="Proteomes" id="UP000604825"/>
    </source>
</evidence>
<organism evidence="5 6">
    <name type="scientific">Miscanthus lutarioriparius</name>
    <dbReference type="NCBI Taxonomy" id="422564"/>
    <lineage>
        <taxon>Eukaryota</taxon>
        <taxon>Viridiplantae</taxon>
        <taxon>Streptophyta</taxon>
        <taxon>Embryophyta</taxon>
        <taxon>Tracheophyta</taxon>
        <taxon>Spermatophyta</taxon>
        <taxon>Magnoliopsida</taxon>
        <taxon>Liliopsida</taxon>
        <taxon>Poales</taxon>
        <taxon>Poaceae</taxon>
        <taxon>PACMAD clade</taxon>
        <taxon>Panicoideae</taxon>
        <taxon>Andropogonodae</taxon>
        <taxon>Andropogoneae</taxon>
        <taxon>Saccharinae</taxon>
        <taxon>Miscanthus</taxon>
    </lineage>
</organism>
<dbReference type="OrthoDB" id="683455at2759"/>
<dbReference type="InterPro" id="IPR008176">
    <property type="entry name" value="Defensin_plant"/>
</dbReference>
<dbReference type="PRINTS" id="PR00288">
    <property type="entry name" value="PUROTHIONIN"/>
</dbReference>
<sequence length="74" mass="8175">MWTMRKVATQVAVLLLLLIVVAQEAEARVCRRRSAGFKGVCMSDQNCAQVCLQEGWGGGNCDGILRQCKCIRQC</sequence>
<dbReference type="EMBL" id="CAJGYO010000260">
    <property type="protein sequence ID" value="CAD6341646.1"/>
    <property type="molecule type" value="Genomic_DNA"/>
</dbReference>
<dbReference type="Gene3D" id="3.30.30.10">
    <property type="entry name" value="Knottin, scorpion toxin-like"/>
    <property type="match status" value="1"/>
</dbReference>
<dbReference type="PANTHER" id="PTHR33147">
    <property type="entry name" value="DEFENSIN-LIKE PROTEIN 1"/>
    <property type="match status" value="1"/>
</dbReference>
<proteinExistence type="predicted"/>
<keyword evidence="2" id="KW-1015">Disulfide bond</keyword>
<feature type="signal peptide" evidence="3">
    <location>
        <begin position="1"/>
        <end position="27"/>
    </location>
</feature>
<keyword evidence="6" id="KW-1185">Reference proteome</keyword>
<evidence type="ECO:0000256" key="2">
    <source>
        <dbReference type="ARBA" id="ARBA00023157"/>
    </source>
</evidence>